<accession>A0ABP1PH49</accession>
<name>A0ABP1PH49_XYLVO</name>
<feature type="compositionally biased region" description="Polar residues" evidence="1">
    <location>
        <begin position="336"/>
        <end position="346"/>
    </location>
</feature>
<protein>
    <submittedName>
        <fullName evidence="2">Uncharacterized protein</fullName>
    </submittedName>
</protein>
<gene>
    <name evidence="2" type="ORF">XYLVIOL_LOCUS10028</name>
</gene>
<feature type="region of interest" description="Disordered" evidence="1">
    <location>
        <begin position="98"/>
        <end position="145"/>
    </location>
</feature>
<keyword evidence="3" id="KW-1185">Reference proteome</keyword>
<evidence type="ECO:0000256" key="1">
    <source>
        <dbReference type="SAM" id="MobiDB-lite"/>
    </source>
</evidence>
<organism evidence="2 3">
    <name type="scientific">Xylocopa violacea</name>
    <name type="common">Violet carpenter bee</name>
    <name type="synonym">Apis violacea</name>
    <dbReference type="NCBI Taxonomy" id="135666"/>
    <lineage>
        <taxon>Eukaryota</taxon>
        <taxon>Metazoa</taxon>
        <taxon>Ecdysozoa</taxon>
        <taxon>Arthropoda</taxon>
        <taxon>Hexapoda</taxon>
        <taxon>Insecta</taxon>
        <taxon>Pterygota</taxon>
        <taxon>Neoptera</taxon>
        <taxon>Endopterygota</taxon>
        <taxon>Hymenoptera</taxon>
        <taxon>Apocrita</taxon>
        <taxon>Aculeata</taxon>
        <taxon>Apoidea</taxon>
        <taxon>Anthophila</taxon>
        <taxon>Apidae</taxon>
        <taxon>Xylocopa</taxon>
        <taxon>Xylocopa</taxon>
    </lineage>
</organism>
<feature type="compositionally biased region" description="Basic residues" evidence="1">
    <location>
        <begin position="243"/>
        <end position="264"/>
    </location>
</feature>
<feature type="compositionally biased region" description="Acidic residues" evidence="1">
    <location>
        <begin position="298"/>
        <end position="332"/>
    </location>
</feature>
<evidence type="ECO:0000313" key="3">
    <source>
        <dbReference type="Proteomes" id="UP001642520"/>
    </source>
</evidence>
<feature type="region of interest" description="Disordered" evidence="1">
    <location>
        <begin position="224"/>
        <end position="356"/>
    </location>
</feature>
<proteinExistence type="predicted"/>
<reference evidence="2 3" key="1">
    <citation type="submission" date="2024-08" db="EMBL/GenBank/DDBJ databases">
        <authorList>
            <person name="Will J Nash"/>
            <person name="Angela Man"/>
            <person name="Seanna McTaggart"/>
            <person name="Kendall Baker"/>
            <person name="Tom Barker"/>
            <person name="Leah Catchpole"/>
            <person name="Alex Durrant"/>
            <person name="Karim Gharbi"/>
            <person name="Naomi Irish"/>
            <person name="Gemy Kaithakottil"/>
            <person name="Debby Ku"/>
            <person name="Aaliyah Providence"/>
            <person name="Felix Shaw"/>
            <person name="David Swarbreck"/>
            <person name="Chris Watkins"/>
            <person name="Ann M. McCartney"/>
            <person name="Giulio Formenti"/>
            <person name="Alice Mouton"/>
            <person name="Noel Vella"/>
            <person name="Bjorn M von Reumont"/>
            <person name="Adriana Vella"/>
            <person name="Wilfried Haerty"/>
        </authorList>
    </citation>
    <scope>NUCLEOTIDE SEQUENCE [LARGE SCALE GENOMIC DNA]</scope>
</reference>
<dbReference type="Proteomes" id="UP001642520">
    <property type="component" value="Unassembled WGS sequence"/>
</dbReference>
<evidence type="ECO:0000313" key="2">
    <source>
        <dbReference type="EMBL" id="CAL7950565.1"/>
    </source>
</evidence>
<comment type="caution">
    <text evidence="2">The sequence shown here is derived from an EMBL/GenBank/DDBJ whole genome shotgun (WGS) entry which is preliminary data.</text>
</comment>
<dbReference type="EMBL" id="CAXAJV020001300">
    <property type="protein sequence ID" value="CAL7950565.1"/>
    <property type="molecule type" value="Genomic_DNA"/>
</dbReference>
<sequence>MERLYAVPSEELRVWSIWLTMIGDLADEWQRWLRAHIDLVTRLAEQLRAAEKASSQSKEGSQLEIIQSEVEPAEVLSASAVYQSEIPDEVVEDQVDIPGESDDVQPETSEAKNEISVNGQATDAEKSKVPDEDEDEGEKRAEDATGMWPIGAPWEHLGIEDAVDEPPFERLRLPETEEEMRQFLKKFTHEATVYRSYYKHWKETADQAIKAVGCRMVMATYRVQGKNEQGRTKRPPPPPKPAVIRRARAKKRMKRKKPARKAKGKSAATSEEAVPSASITIMDEEEAVDVPASNPEDSPNETTEEPAATEEPSATEEEATEEPAAEASGEADEVTKTSNSQASVKTYESEPEVSDLVRDCARADEPIPYIFYARAEPDIDIAIEHDDEVVIVEDTDRENIVGDYTRLFFNLADKPCKGGKPWI</sequence>